<evidence type="ECO:0000313" key="1">
    <source>
        <dbReference type="EMBL" id="MBB4235861.1"/>
    </source>
</evidence>
<accession>A0A7W6R2X8</accession>
<gene>
    <name evidence="1" type="ORF">GGD57_002435</name>
</gene>
<sequence length="48" mass="5450">MTDVPSGCCFQFYVRLLRVIHAFRELADRPMRLRIGGSVSVGKLALRL</sequence>
<comment type="caution">
    <text evidence="1">The sequence shown here is derived from an EMBL/GenBank/DDBJ whole genome shotgun (WGS) entry which is preliminary data.</text>
</comment>
<organism evidence="1 2">
    <name type="scientific">Rhizobium esperanzae</name>
    <dbReference type="NCBI Taxonomy" id="1967781"/>
    <lineage>
        <taxon>Bacteria</taxon>
        <taxon>Pseudomonadati</taxon>
        <taxon>Pseudomonadota</taxon>
        <taxon>Alphaproteobacteria</taxon>
        <taxon>Hyphomicrobiales</taxon>
        <taxon>Rhizobiaceae</taxon>
        <taxon>Rhizobium/Agrobacterium group</taxon>
        <taxon>Rhizobium</taxon>
    </lineage>
</organism>
<proteinExistence type="predicted"/>
<dbReference type="EMBL" id="JACIFY010000007">
    <property type="protein sequence ID" value="MBB4235861.1"/>
    <property type="molecule type" value="Genomic_DNA"/>
</dbReference>
<reference evidence="1 2" key="1">
    <citation type="submission" date="2020-08" db="EMBL/GenBank/DDBJ databases">
        <title>Genomic Encyclopedia of Type Strains, Phase IV (KMG-V): Genome sequencing to study the core and pangenomes of soil and plant-associated prokaryotes.</title>
        <authorList>
            <person name="Whitman W."/>
        </authorList>
    </citation>
    <scope>NUCLEOTIDE SEQUENCE [LARGE SCALE GENOMIC DNA]</scope>
    <source>
        <strain evidence="1 2">SEMIA 4089</strain>
    </source>
</reference>
<protein>
    <submittedName>
        <fullName evidence="1">Uncharacterized protein</fullName>
    </submittedName>
</protein>
<evidence type="ECO:0000313" key="2">
    <source>
        <dbReference type="Proteomes" id="UP000540909"/>
    </source>
</evidence>
<name>A0A7W6R2X8_9HYPH</name>
<dbReference type="Proteomes" id="UP000540909">
    <property type="component" value="Unassembled WGS sequence"/>
</dbReference>
<dbReference type="AlphaFoldDB" id="A0A7W6R2X8"/>